<feature type="transmembrane region" description="Helical" evidence="5">
    <location>
        <begin position="415"/>
        <end position="434"/>
    </location>
</feature>
<proteinExistence type="predicted"/>
<feature type="transmembrane region" description="Helical" evidence="5">
    <location>
        <begin position="354"/>
        <end position="378"/>
    </location>
</feature>
<gene>
    <name evidence="7" type="ORF">JIN84_17105</name>
</gene>
<dbReference type="InterPro" id="IPR007016">
    <property type="entry name" value="O-antigen_ligase-rel_domated"/>
</dbReference>
<keyword evidence="4 5" id="KW-0472">Membrane</keyword>
<evidence type="ECO:0000313" key="7">
    <source>
        <dbReference type="EMBL" id="MBK1817342.1"/>
    </source>
</evidence>
<reference evidence="7" key="1">
    <citation type="submission" date="2021-01" db="EMBL/GenBank/DDBJ databases">
        <title>Modified the classification status of verrucomicrobia.</title>
        <authorList>
            <person name="Feng X."/>
        </authorList>
    </citation>
    <scope>NUCLEOTIDE SEQUENCE</scope>
    <source>
        <strain evidence="7">JCM 18052</strain>
    </source>
</reference>
<dbReference type="Proteomes" id="UP000600139">
    <property type="component" value="Unassembled WGS sequence"/>
</dbReference>
<evidence type="ECO:0000259" key="6">
    <source>
        <dbReference type="Pfam" id="PF04932"/>
    </source>
</evidence>
<dbReference type="RefSeq" id="WP_200352286.1">
    <property type="nucleotide sequence ID" value="NZ_BAABHZ010000001.1"/>
</dbReference>
<dbReference type="GO" id="GO:0016020">
    <property type="term" value="C:membrane"/>
    <property type="evidence" value="ECO:0007669"/>
    <property type="project" value="UniProtKB-SubCell"/>
</dbReference>
<accession>A0A934V8K2</accession>
<dbReference type="Pfam" id="PF04932">
    <property type="entry name" value="Wzy_C"/>
    <property type="match status" value="1"/>
</dbReference>
<feature type="transmembrane region" description="Helical" evidence="5">
    <location>
        <begin position="169"/>
        <end position="188"/>
    </location>
</feature>
<feature type="transmembrane region" description="Helical" evidence="5">
    <location>
        <begin position="29"/>
        <end position="48"/>
    </location>
</feature>
<dbReference type="PANTHER" id="PTHR37422">
    <property type="entry name" value="TEICHURONIC ACID BIOSYNTHESIS PROTEIN TUAE"/>
    <property type="match status" value="1"/>
</dbReference>
<keyword evidence="3 5" id="KW-1133">Transmembrane helix</keyword>
<feature type="transmembrane region" description="Helical" evidence="5">
    <location>
        <begin position="95"/>
        <end position="119"/>
    </location>
</feature>
<comment type="subcellular location">
    <subcellularLocation>
        <location evidence="1">Membrane</location>
        <topology evidence="1">Multi-pass membrane protein</topology>
    </subcellularLocation>
</comment>
<evidence type="ECO:0000256" key="2">
    <source>
        <dbReference type="ARBA" id="ARBA00022692"/>
    </source>
</evidence>
<feature type="domain" description="O-antigen ligase-related" evidence="6">
    <location>
        <begin position="205"/>
        <end position="369"/>
    </location>
</feature>
<comment type="caution">
    <text evidence="7">The sequence shown here is derived from an EMBL/GenBank/DDBJ whole genome shotgun (WGS) entry which is preliminary data.</text>
</comment>
<dbReference type="InterPro" id="IPR051533">
    <property type="entry name" value="WaaL-like"/>
</dbReference>
<feature type="transmembrane region" description="Helical" evidence="5">
    <location>
        <begin position="53"/>
        <end position="75"/>
    </location>
</feature>
<dbReference type="GO" id="GO:0016874">
    <property type="term" value="F:ligase activity"/>
    <property type="evidence" value="ECO:0007669"/>
    <property type="project" value="UniProtKB-KW"/>
</dbReference>
<evidence type="ECO:0000313" key="8">
    <source>
        <dbReference type="Proteomes" id="UP000600139"/>
    </source>
</evidence>
<feature type="transmembrane region" description="Helical" evidence="5">
    <location>
        <begin position="7"/>
        <end position="23"/>
    </location>
</feature>
<keyword evidence="2 5" id="KW-0812">Transmembrane</keyword>
<dbReference type="PANTHER" id="PTHR37422:SF13">
    <property type="entry name" value="LIPOPOLYSACCHARIDE BIOSYNTHESIS PROTEIN PA4999-RELATED"/>
    <property type="match status" value="1"/>
</dbReference>
<feature type="transmembrane region" description="Helical" evidence="5">
    <location>
        <begin position="446"/>
        <end position="465"/>
    </location>
</feature>
<name>A0A934V8K2_9BACT</name>
<dbReference type="EMBL" id="JAENIK010000012">
    <property type="protein sequence ID" value="MBK1817342.1"/>
    <property type="molecule type" value="Genomic_DNA"/>
</dbReference>
<evidence type="ECO:0000256" key="3">
    <source>
        <dbReference type="ARBA" id="ARBA00022989"/>
    </source>
</evidence>
<keyword evidence="7" id="KW-0436">Ligase</keyword>
<evidence type="ECO:0000256" key="5">
    <source>
        <dbReference type="SAM" id="Phobius"/>
    </source>
</evidence>
<feature type="transmembrane region" description="Helical" evidence="5">
    <location>
        <begin position="246"/>
        <end position="265"/>
    </location>
</feature>
<sequence>MESSPYLFGGFWLLLLFGTIMVGGPWAGYHAVLLGGAAVLMFLFPPVVSLPRIWWVCGGLFILGGMAAFLPASWFTSPGWRGKLESLGLDSGKHVVIQSRHAAETLLLFGITLLTGLWLAGHRASAKQLRVLTLSFTCGVAVYAILSKIRYNGGNPDEVFGFFPNRNHTATYLAMGCVCGLGCLMQALRDKRYAGMGVALVACGVCFWAVAGWSISRGGVLLAVIGSLAWVSMLGKKYMGKHGMRLLGLLALAAVGFFFIADSAVKQRLAQTVGKGGTISLSMDKPDSVEGKESDQSGSKMDFRILTTLDTFDLIRDFKWTGVGAGQFDKVFPQYRKRTAVENHAQALHPESDWLWMAAETGIPATLALSALVVLASWRALAGVLGGRDRSLRAACLVAALLVPLHGFLDVPGHRIPLAWSSAFLFTLALHVPDSKRFAESPMRRWGFRGAAVVIAGVALLLARAEWLGGPPPSHTRAALAKKEAAELHAKDLVLLKAAHSAGQDYQPAFEDDLLERALLVLEDARKVAPMDRKILNMQGMIGLGLTEKEAFIDRCFALERALDPSWVNAPLIQAEAWSGIDPNRARDPNRTRVLWAEALERARNLDKLHPGTPWSEWRTHEKIRIFAKGKPNLEGLVPP</sequence>
<feature type="transmembrane region" description="Helical" evidence="5">
    <location>
        <begin position="217"/>
        <end position="234"/>
    </location>
</feature>
<evidence type="ECO:0000256" key="4">
    <source>
        <dbReference type="ARBA" id="ARBA00023136"/>
    </source>
</evidence>
<feature type="transmembrane region" description="Helical" evidence="5">
    <location>
        <begin position="193"/>
        <end position="211"/>
    </location>
</feature>
<organism evidence="7 8">
    <name type="scientific">Luteolibacter yonseiensis</name>
    <dbReference type="NCBI Taxonomy" id="1144680"/>
    <lineage>
        <taxon>Bacteria</taxon>
        <taxon>Pseudomonadati</taxon>
        <taxon>Verrucomicrobiota</taxon>
        <taxon>Verrucomicrobiia</taxon>
        <taxon>Verrucomicrobiales</taxon>
        <taxon>Verrucomicrobiaceae</taxon>
        <taxon>Luteolibacter</taxon>
    </lineage>
</organism>
<evidence type="ECO:0000256" key="1">
    <source>
        <dbReference type="ARBA" id="ARBA00004141"/>
    </source>
</evidence>
<dbReference type="AlphaFoldDB" id="A0A934V8K2"/>
<keyword evidence="8" id="KW-1185">Reference proteome</keyword>
<feature type="transmembrane region" description="Helical" evidence="5">
    <location>
        <begin position="390"/>
        <end position="409"/>
    </location>
</feature>
<feature type="transmembrane region" description="Helical" evidence="5">
    <location>
        <begin position="131"/>
        <end position="149"/>
    </location>
</feature>
<protein>
    <submittedName>
        <fullName evidence="7">O-antigen ligase family protein</fullName>
    </submittedName>
</protein>